<dbReference type="GO" id="GO:0005525">
    <property type="term" value="F:GTP binding"/>
    <property type="evidence" value="ECO:0007669"/>
    <property type="project" value="UniProtKB-KW"/>
</dbReference>
<protein>
    <submittedName>
        <fullName evidence="7">Uncharacterized protein Bsub YpbR</fullName>
    </submittedName>
</protein>
<comment type="subcellular location">
    <subcellularLocation>
        <location evidence="1">Membrane</location>
    </subcellularLocation>
</comment>
<dbReference type="STRING" id="1298598.JCM21714_444"/>
<evidence type="ECO:0000313" key="7">
    <source>
        <dbReference type="EMBL" id="GAE91494.1"/>
    </source>
</evidence>
<keyword evidence="8" id="KW-1185">Reference proteome</keyword>
<evidence type="ECO:0000313" key="8">
    <source>
        <dbReference type="Proteomes" id="UP000019102"/>
    </source>
</evidence>
<proteinExistence type="predicted"/>
<dbReference type="EMBL" id="BAVS01000001">
    <property type="protein sequence ID" value="GAE91494.1"/>
    <property type="molecule type" value="Genomic_DNA"/>
</dbReference>
<sequence length="255" mass="29778">MMLTTSNKAIDKQQLADLYHFYKDKNEEKYLTQILDYYAKLKQDMIHICFSGHFSAGKSTLINHLMKENLLPQSPIPTSANIVEIKQGIEQVLVHFNHQEAIKMKTLPPLEQLHQLCRDGDQVKKIEIYKNMEDLPAGVTLMDTPGIDAVNDADRLITESALHQVDVLFYVMDYNHVQSEVNATFLKEIDSMHKPYYVIINQMDKHDESEISFTAFQESLETVFRQWNIQPKRVFYTSMLMSRMELMNLLLFKRV</sequence>
<evidence type="ECO:0000256" key="1">
    <source>
        <dbReference type="ARBA" id="ARBA00004370"/>
    </source>
</evidence>
<organism evidence="7 8">
    <name type="scientific">Gracilibacillus boraciitolerans JCM 21714</name>
    <dbReference type="NCBI Taxonomy" id="1298598"/>
    <lineage>
        <taxon>Bacteria</taxon>
        <taxon>Bacillati</taxon>
        <taxon>Bacillota</taxon>
        <taxon>Bacilli</taxon>
        <taxon>Bacillales</taxon>
        <taxon>Bacillaceae</taxon>
        <taxon>Gracilibacillus</taxon>
    </lineage>
</organism>
<keyword evidence="4" id="KW-0342">GTP-binding</keyword>
<evidence type="ECO:0000256" key="3">
    <source>
        <dbReference type="ARBA" id="ARBA00022801"/>
    </source>
</evidence>
<dbReference type="Proteomes" id="UP000019102">
    <property type="component" value="Unassembled WGS sequence"/>
</dbReference>
<dbReference type="PANTHER" id="PTHR10465:SF0">
    <property type="entry name" value="SARCALUMENIN"/>
    <property type="match status" value="1"/>
</dbReference>
<dbReference type="AlphaFoldDB" id="W4VFG2"/>
<dbReference type="Gene3D" id="3.40.50.300">
    <property type="entry name" value="P-loop containing nucleotide triphosphate hydrolases"/>
    <property type="match status" value="1"/>
</dbReference>
<dbReference type="InterPro" id="IPR027094">
    <property type="entry name" value="Mitofusin_fam"/>
</dbReference>
<dbReference type="CDD" id="cd09912">
    <property type="entry name" value="DLP_2"/>
    <property type="match status" value="1"/>
</dbReference>
<dbReference type="PANTHER" id="PTHR10465">
    <property type="entry name" value="TRANSMEMBRANE GTPASE FZO1"/>
    <property type="match status" value="1"/>
</dbReference>
<dbReference type="NCBIfam" id="TIGR00231">
    <property type="entry name" value="small_GTP"/>
    <property type="match status" value="1"/>
</dbReference>
<evidence type="ECO:0000256" key="5">
    <source>
        <dbReference type="ARBA" id="ARBA00023136"/>
    </source>
</evidence>
<keyword evidence="2" id="KW-0547">Nucleotide-binding</keyword>
<dbReference type="SUPFAM" id="SSF52540">
    <property type="entry name" value="P-loop containing nucleoside triphosphate hydrolases"/>
    <property type="match status" value="1"/>
</dbReference>
<dbReference type="InterPro" id="IPR005225">
    <property type="entry name" value="Small_GTP-bd"/>
</dbReference>
<evidence type="ECO:0000256" key="4">
    <source>
        <dbReference type="ARBA" id="ARBA00023134"/>
    </source>
</evidence>
<dbReference type="InterPro" id="IPR045063">
    <property type="entry name" value="Dynamin_N"/>
</dbReference>
<reference evidence="7 8" key="1">
    <citation type="journal article" date="2014" name="Genome Announc.">
        <title>Draft Genome Sequence of the Boron-Tolerant and Moderately Halotolerant Bacterium Gracilibacillus boraciitolerans JCM 21714T.</title>
        <authorList>
            <person name="Ahmed I."/>
            <person name="Oshima K."/>
            <person name="Suda W."/>
            <person name="Kitamura K."/>
            <person name="Iida T."/>
            <person name="Ohmori Y."/>
            <person name="Fujiwara T."/>
            <person name="Hattori M."/>
            <person name="Ohkuma M."/>
        </authorList>
    </citation>
    <scope>NUCLEOTIDE SEQUENCE [LARGE SCALE GENOMIC DNA]</scope>
    <source>
        <strain evidence="7 8">JCM 21714</strain>
    </source>
</reference>
<dbReference type="Pfam" id="PF00350">
    <property type="entry name" value="Dynamin_N"/>
    <property type="match status" value="1"/>
</dbReference>
<dbReference type="GO" id="GO:0016020">
    <property type="term" value="C:membrane"/>
    <property type="evidence" value="ECO:0007669"/>
    <property type="project" value="UniProtKB-SubCell"/>
</dbReference>
<keyword evidence="5" id="KW-0472">Membrane</keyword>
<comment type="caution">
    <text evidence="7">The sequence shown here is derived from an EMBL/GenBank/DDBJ whole genome shotgun (WGS) entry which is preliminary data.</text>
</comment>
<evidence type="ECO:0000259" key="6">
    <source>
        <dbReference type="Pfam" id="PF00350"/>
    </source>
</evidence>
<dbReference type="eggNOG" id="COG0699">
    <property type="taxonomic scope" value="Bacteria"/>
</dbReference>
<evidence type="ECO:0000256" key="2">
    <source>
        <dbReference type="ARBA" id="ARBA00022741"/>
    </source>
</evidence>
<feature type="domain" description="Dynamin N-terminal" evidence="6">
    <location>
        <begin position="48"/>
        <end position="202"/>
    </location>
</feature>
<gene>
    <name evidence="7" type="ORF">JCM21714_444</name>
</gene>
<dbReference type="GO" id="GO:0003924">
    <property type="term" value="F:GTPase activity"/>
    <property type="evidence" value="ECO:0007669"/>
    <property type="project" value="InterPro"/>
</dbReference>
<keyword evidence="3" id="KW-0378">Hydrolase</keyword>
<accession>W4VFG2</accession>
<dbReference type="InterPro" id="IPR027417">
    <property type="entry name" value="P-loop_NTPase"/>
</dbReference>
<name>W4VFG2_9BACI</name>